<dbReference type="Gene3D" id="2.40.50.140">
    <property type="entry name" value="Nucleic acid-binding proteins"/>
    <property type="match status" value="1"/>
</dbReference>
<proteinExistence type="inferred from homology"/>
<dbReference type="GO" id="GO:0006310">
    <property type="term" value="P:DNA recombination"/>
    <property type="evidence" value="ECO:0007669"/>
    <property type="project" value="InterPro"/>
</dbReference>
<dbReference type="PANTHER" id="PTHR45674">
    <property type="entry name" value="DNA LIGASE 1/3 FAMILY MEMBER"/>
    <property type="match status" value="1"/>
</dbReference>
<reference evidence="7 8" key="1">
    <citation type="submission" date="2016-02" db="EMBL/GenBank/DDBJ databases">
        <title>Genome sequence of a new Betabaculovirus TnGV isolated from the cabagge looper Trichoplusia ni (Lepidoptera: Noctuidae).</title>
        <authorList>
            <person name="Del Rincon-Castro M.C."/>
            <person name="Bivian-Hernandez Mdl.A."/>
            <person name="Lopez-Tlacomulco J.J."/>
            <person name="Ibarra J.E."/>
        </authorList>
    </citation>
    <scope>NUCLEOTIDE SEQUENCE [LARGE SCALE GENOMIC DNA]</scope>
    <source>
        <strain evidence="7">LBIV-12</strain>
    </source>
</reference>
<dbReference type="PROSITE" id="PS50160">
    <property type="entry name" value="DNA_LIGASE_A3"/>
    <property type="match status" value="1"/>
</dbReference>
<dbReference type="GeneID" id="37617013"/>
<dbReference type="RefSeq" id="YP_009506208.1">
    <property type="nucleotide sequence ID" value="NC_038375.1"/>
</dbReference>
<evidence type="ECO:0000256" key="5">
    <source>
        <dbReference type="ARBA" id="ARBA00023306"/>
    </source>
</evidence>
<dbReference type="KEGG" id="vg:37617013"/>
<keyword evidence="8" id="KW-1185">Reference proteome</keyword>
<dbReference type="GO" id="GO:0006273">
    <property type="term" value="P:lagging strand elongation"/>
    <property type="evidence" value="ECO:0007669"/>
    <property type="project" value="TreeGrafter"/>
</dbReference>
<evidence type="ECO:0000256" key="3">
    <source>
        <dbReference type="ARBA" id="ARBA00022598"/>
    </source>
</evidence>
<dbReference type="GO" id="GO:0006281">
    <property type="term" value="P:DNA repair"/>
    <property type="evidence" value="ECO:0007669"/>
    <property type="project" value="InterPro"/>
</dbReference>
<dbReference type="GO" id="GO:0003910">
    <property type="term" value="F:DNA ligase (ATP) activity"/>
    <property type="evidence" value="ECO:0007669"/>
    <property type="project" value="InterPro"/>
</dbReference>
<accession>A0A1D8QLG6</accession>
<dbReference type="InterPro" id="IPR012340">
    <property type="entry name" value="NA-bd_OB-fold"/>
</dbReference>
<dbReference type="PANTHER" id="PTHR45674:SF9">
    <property type="entry name" value="DNA LIGASE 3"/>
    <property type="match status" value="1"/>
</dbReference>
<keyword evidence="5" id="KW-0131">Cell cycle</keyword>
<keyword evidence="3 7" id="KW-0436">Ligase</keyword>
<dbReference type="SUPFAM" id="SSF50249">
    <property type="entry name" value="Nucleic acid-binding proteins"/>
    <property type="match status" value="1"/>
</dbReference>
<dbReference type="Proteomes" id="UP000232707">
    <property type="component" value="Segment"/>
</dbReference>
<feature type="domain" description="ATP-dependent DNA ligase family profile" evidence="6">
    <location>
        <begin position="292"/>
        <end position="410"/>
    </location>
</feature>
<evidence type="ECO:0000259" key="6">
    <source>
        <dbReference type="PROSITE" id="PS50160"/>
    </source>
</evidence>
<dbReference type="InterPro" id="IPR012310">
    <property type="entry name" value="DNA_ligase_ATP-dep_cent"/>
</dbReference>
<keyword evidence="4" id="KW-0132">Cell division</keyword>
<evidence type="ECO:0000313" key="7">
    <source>
        <dbReference type="EMBL" id="AOW41476.1"/>
    </source>
</evidence>
<evidence type="ECO:0000256" key="2">
    <source>
        <dbReference type="ARBA" id="ARBA00013308"/>
    </source>
</evidence>
<evidence type="ECO:0000313" key="8">
    <source>
        <dbReference type="Proteomes" id="UP000232707"/>
    </source>
</evidence>
<evidence type="ECO:0000256" key="1">
    <source>
        <dbReference type="ARBA" id="ARBA00007572"/>
    </source>
</evidence>
<dbReference type="InterPro" id="IPR016059">
    <property type="entry name" value="DNA_ligase_ATP-dep_CS"/>
</dbReference>
<organism evidence="7 8">
    <name type="scientific">Trichoplusia ni granulovirus LBIV-12</name>
    <dbReference type="NCBI Taxonomy" id="1916701"/>
    <lineage>
        <taxon>Viruses</taxon>
        <taxon>Viruses incertae sedis</taxon>
        <taxon>Naldaviricetes</taxon>
        <taxon>Lefavirales</taxon>
        <taxon>Baculoviridae</taxon>
        <taxon>Betabaculovirus</taxon>
        <taxon>Betabaculovirus trini</taxon>
    </lineage>
</organism>
<sequence>MLIFNYWRVFHVTSLLNKLLRCQVMSFKCFVYVYKKLLQMTTNSEITSLLATMRDKHNVTLDEMRMWLCLLVALSQKRRISDKHLLTVFSKIETPHIDRGNLAEAFKLYGVAETCASVVKSNGTCSLTVADAYFFFEKLKTITTKSVTLLAHFKTIIPKCDRDDVESLITFIRDSGRNRRVLCKKRNIQLFKQVLGKKSMKTISNNAVASAVAGKPVDAMLALPCKDFNQLNYLNYCVEIKYDGERLQVHKLNDGSIVCYKRNMNAHTKCLLELLPYLEDALRDVDNAIIDGELMDDNAGFIAFDLLIHNDKNMMNVDLKTRKMLLSECVKSNDRVVVIEYHECNDRNLVVDLIKRYLKEDVEGVVVKDMSAPYECKKKKWIKIKKSYFENVCSADLVVVGGWKPIKDKRIVIYLVASPYYDYTLKMWRFVAVSKVKIAKHNLEDLMKPVDVTPDWLVLDADMKHPPNMVALNPESMPVWELQGDFIRSATNKVSIRLPRFIRIRNDKNFQNATRMFELKILASILNTPNLLNDEILVKYFLKDNLKQKEST</sequence>
<comment type="similarity">
    <text evidence="1">Belongs to the ATP-dependent DNA ligase family.</text>
</comment>
<dbReference type="SUPFAM" id="SSF56091">
    <property type="entry name" value="DNA ligase/mRNA capping enzyme, catalytic domain"/>
    <property type="match status" value="1"/>
</dbReference>
<dbReference type="Gene3D" id="3.30.470.30">
    <property type="entry name" value="DNA ligase/mRNA capping enzyme"/>
    <property type="match status" value="2"/>
</dbReference>
<name>A0A1D8QLG6_GVTN</name>
<dbReference type="Pfam" id="PF01068">
    <property type="entry name" value="DNA_ligase_A_M"/>
    <property type="match status" value="2"/>
</dbReference>
<dbReference type="EMBL" id="KU752557">
    <property type="protein sequence ID" value="AOW41476.1"/>
    <property type="molecule type" value="Genomic_DNA"/>
</dbReference>
<dbReference type="GO" id="GO:0005524">
    <property type="term" value="F:ATP binding"/>
    <property type="evidence" value="ECO:0007669"/>
    <property type="project" value="InterPro"/>
</dbReference>
<protein>
    <recommendedName>
        <fullName evidence="2">DNA ligase</fullName>
    </recommendedName>
</protein>
<dbReference type="InterPro" id="IPR050191">
    <property type="entry name" value="ATP-dep_DNA_ligase"/>
</dbReference>
<dbReference type="PROSITE" id="PS00333">
    <property type="entry name" value="DNA_LIGASE_A2"/>
    <property type="match status" value="1"/>
</dbReference>
<evidence type="ECO:0000256" key="4">
    <source>
        <dbReference type="ARBA" id="ARBA00022618"/>
    </source>
</evidence>